<dbReference type="InterPro" id="IPR004360">
    <property type="entry name" value="Glyas_Fos-R_dOase_dom"/>
</dbReference>
<organism evidence="2 3">
    <name type="scientific">Pseudooceanicola albus</name>
    <dbReference type="NCBI Taxonomy" id="2692189"/>
    <lineage>
        <taxon>Bacteria</taxon>
        <taxon>Pseudomonadati</taxon>
        <taxon>Pseudomonadota</taxon>
        <taxon>Alphaproteobacteria</taxon>
        <taxon>Rhodobacterales</taxon>
        <taxon>Paracoccaceae</taxon>
        <taxon>Pseudooceanicola</taxon>
    </lineage>
</organism>
<dbReference type="InterPro" id="IPR028973">
    <property type="entry name" value="PhnB-like"/>
</dbReference>
<dbReference type="Proteomes" id="UP000477911">
    <property type="component" value="Unassembled WGS sequence"/>
</dbReference>
<reference evidence="2 3" key="1">
    <citation type="submission" date="2019-12" db="EMBL/GenBank/DDBJ databases">
        <authorList>
            <person name="Li M."/>
        </authorList>
    </citation>
    <scope>NUCLEOTIDE SEQUENCE [LARGE SCALE GENOMIC DNA]</scope>
    <source>
        <strain evidence="2 3">GBMRC 2024</strain>
    </source>
</reference>
<dbReference type="EMBL" id="WUMU01000010">
    <property type="protein sequence ID" value="MXN18256.1"/>
    <property type="molecule type" value="Genomic_DNA"/>
</dbReference>
<feature type="domain" description="Glyoxalase/fosfomycin resistance/dioxygenase" evidence="1">
    <location>
        <begin position="8"/>
        <end position="131"/>
    </location>
</feature>
<dbReference type="AlphaFoldDB" id="A0A6L7G4A2"/>
<keyword evidence="3" id="KW-1185">Reference proteome</keyword>
<dbReference type="CDD" id="cd06588">
    <property type="entry name" value="PhnB_like"/>
    <property type="match status" value="1"/>
</dbReference>
<dbReference type="Pfam" id="PF00903">
    <property type="entry name" value="Glyoxalase"/>
    <property type="match status" value="1"/>
</dbReference>
<sequence>MAMAIYLFFDGTARAAIDFYKATLGAEVKALMPFSDLPDGTPLPPGMEDRVMHALLQIGDQTVMISDTMSPEAQTRHSGFNMQMSLPDPEEAARLFAALSEGGEVTMAFAPTFWAAGFGTCTDRFGIPWMVNCDLPAT</sequence>
<dbReference type="PANTHER" id="PTHR33990:SF1">
    <property type="entry name" value="PROTEIN YJDN"/>
    <property type="match status" value="1"/>
</dbReference>
<evidence type="ECO:0000313" key="2">
    <source>
        <dbReference type="EMBL" id="MXN18256.1"/>
    </source>
</evidence>
<evidence type="ECO:0000313" key="3">
    <source>
        <dbReference type="Proteomes" id="UP000477911"/>
    </source>
</evidence>
<evidence type="ECO:0000259" key="1">
    <source>
        <dbReference type="Pfam" id="PF00903"/>
    </source>
</evidence>
<gene>
    <name evidence="2" type="ORF">GR170_10445</name>
</gene>
<dbReference type="PANTHER" id="PTHR33990">
    <property type="entry name" value="PROTEIN YJDN-RELATED"/>
    <property type="match status" value="1"/>
</dbReference>
<dbReference type="InterPro" id="IPR029068">
    <property type="entry name" value="Glyas_Bleomycin-R_OHBP_Dase"/>
</dbReference>
<name>A0A6L7G4A2_9RHOB</name>
<dbReference type="SUPFAM" id="SSF54593">
    <property type="entry name" value="Glyoxalase/Bleomycin resistance protein/Dihydroxybiphenyl dioxygenase"/>
    <property type="match status" value="1"/>
</dbReference>
<accession>A0A6L7G4A2</accession>
<comment type="caution">
    <text evidence="2">The sequence shown here is derived from an EMBL/GenBank/DDBJ whole genome shotgun (WGS) entry which is preliminary data.</text>
</comment>
<dbReference type="Gene3D" id="3.10.180.10">
    <property type="entry name" value="2,3-Dihydroxybiphenyl 1,2-Dioxygenase, domain 1"/>
    <property type="match status" value="1"/>
</dbReference>
<proteinExistence type="predicted"/>
<protein>
    <submittedName>
        <fullName evidence="2">VOC family protein</fullName>
    </submittedName>
</protein>